<dbReference type="OrthoDB" id="40902at2759"/>
<dbReference type="EMBL" id="JAFJZO010000035">
    <property type="protein sequence ID" value="KAG5492991.1"/>
    <property type="molecule type" value="Genomic_DNA"/>
</dbReference>
<dbReference type="Gene3D" id="2.60.200.20">
    <property type="match status" value="1"/>
</dbReference>
<organism evidence="7 8">
    <name type="scientific">Porcisia hertigi</name>
    <dbReference type="NCBI Taxonomy" id="2761500"/>
    <lineage>
        <taxon>Eukaryota</taxon>
        <taxon>Discoba</taxon>
        <taxon>Euglenozoa</taxon>
        <taxon>Kinetoplastea</taxon>
        <taxon>Metakinetoplastina</taxon>
        <taxon>Trypanosomatida</taxon>
        <taxon>Trypanosomatidae</taxon>
        <taxon>Leishmaniinae</taxon>
        <taxon>Porcisia</taxon>
    </lineage>
</organism>
<dbReference type="Proteomes" id="UP000674318">
    <property type="component" value="Chromosome 35"/>
</dbReference>
<keyword evidence="8" id="KW-1185">Reference proteome</keyword>
<dbReference type="SMART" id="SM00240">
    <property type="entry name" value="FHA"/>
    <property type="match status" value="1"/>
</dbReference>
<feature type="domain" description="FHA" evidence="5">
    <location>
        <begin position="98"/>
        <end position="147"/>
    </location>
</feature>
<evidence type="ECO:0000259" key="6">
    <source>
        <dbReference type="PROSITE" id="PS50011"/>
    </source>
</evidence>
<evidence type="ECO:0000256" key="2">
    <source>
        <dbReference type="ARBA" id="ARBA00022840"/>
    </source>
</evidence>
<dbReference type="PROSITE" id="PS50011">
    <property type="entry name" value="PROTEIN_KINASE_DOM"/>
    <property type="match status" value="1"/>
</dbReference>
<dbReference type="GO" id="GO:0004674">
    <property type="term" value="F:protein serine/threonine kinase activity"/>
    <property type="evidence" value="ECO:0007669"/>
    <property type="project" value="TreeGrafter"/>
</dbReference>
<evidence type="ECO:0000256" key="4">
    <source>
        <dbReference type="SAM" id="MobiDB-lite"/>
    </source>
</evidence>
<dbReference type="Pfam" id="PF00498">
    <property type="entry name" value="FHA"/>
    <property type="match status" value="1"/>
</dbReference>
<proteinExistence type="predicted"/>
<feature type="binding site" evidence="3">
    <location>
        <position position="227"/>
    </location>
    <ligand>
        <name>ATP</name>
        <dbReference type="ChEBI" id="CHEBI:30616"/>
    </ligand>
</feature>
<evidence type="ECO:0000256" key="1">
    <source>
        <dbReference type="ARBA" id="ARBA00022741"/>
    </source>
</evidence>
<dbReference type="PROSITE" id="PS00107">
    <property type="entry name" value="PROTEIN_KINASE_ATP"/>
    <property type="match status" value="1"/>
</dbReference>
<feature type="domain" description="Protein kinase" evidence="6">
    <location>
        <begin position="198"/>
        <end position="508"/>
    </location>
</feature>
<keyword evidence="1 3" id="KW-0547">Nucleotide-binding</keyword>
<sequence>MCDPIDGESDRLLGKPFHGSRKRERSGCYATERGSRGSPLIQRFAYPMASFQDKSVVCCGAENSSTRCHVEPKRFELTPIGAPMITSVRATRFGAEGLRVGRDPSCCDLVLSSSAVSRLHCVLFVLGDDVFVHDKSFNGTFINGRRAQHGHFGALYPRDKLSFLNPMLGEASLYAFEFVRLAEPSSSGFAAVGALRRYKLGPVLGQGGFAMVRLGIDREMGGPVAVKLIDRGRLLPEEAVVSLHREIEMMRSMDHPNVVRVMDAFEGGDCVALIMEYVRGGDLFDYIVGRGRNPFTEAEARHLFRQLLEAILYIHSRGIIHCDLKPENVLVHVLRPGPAGDLTTSSELASATAKGLAASALQTKDHAMLSVADDHQAEASARSPYDVELKLTDFGSARYEGRNRGGGNSDTAGAGTPVYAAPELALLPVDGAPAQRITAAVDVWSLGVLLYILCSGTVPDPPRFGDVVSFNQSMALLSAPCRDLITRMMAANAARRPSLAEVCHHPWLDSVTIRGAPGRGVSESKAALCVTTRISPCFPQTAGPT</sequence>
<dbReference type="SMART" id="SM00220">
    <property type="entry name" value="S_TKc"/>
    <property type="match status" value="1"/>
</dbReference>
<dbReference type="RefSeq" id="XP_067753775.1">
    <property type="nucleotide sequence ID" value="XM_067897618.1"/>
</dbReference>
<feature type="region of interest" description="Disordered" evidence="4">
    <location>
        <begin position="1"/>
        <end position="34"/>
    </location>
</feature>
<dbReference type="InterPro" id="IPR011009">
    <property type="entry name" value="Kinase-like_dom_sf"/>
</dbReference>
<dbReference type="GO" id="GO:0005737">
    <property type="term" value="C:cytoplasm"/>
    <property type="evidence" value="ECO:0007669"/>
    <property type="project" value="TreeGrafter"/>
</dbReference>
<dbReference type="CDD" id="cd00060">
    <property type="entry name" value="FHA"/>
    <property type="match status" value="1"/>
</dbReference>
<evidence type="ECO:0000313" key="8">
    <source>
        <dbReference type="Proteomes" id="UP000674318"/>
    </source>
</evidence>
<dbReference type="InterPro" id="IPR000253">
    <property type="entry name" value="FHA_dom"/>
</dbReference>
<accession>A0A836HGU1</accession>
<dbReference type="InterPro" id="IPR008271">
    <property type="entry name" value="Ser/Thr_kinase_AS"/>
</dbReference>
<dbReference type="Gene3D" id="1.10.510.10">
    <property type="entry name" value="Transferase(Phosphotransferase) domain 1"/>
    <property type="match status" value="2"/>
</dbReference>
<dbReference type="SUPFAM" id="SSF56112">
    <property type="entry name" value="Protein kinase-like (PK-like)"/>
    <property type="match status" value="1"/>
</dbReference>
<dbReference type="InterPro" id="IPR000719">
    <property type="entry name" value="Prot_kinase_dom"/>
</dbReference>
<protein>
    <submittedName>
        <fullName evidence="7">Uncharacterized protein</fullName>
    </submittedName>
</protein>
<evidence type="ECO:0000259" key="5">
    <source>
        <dbReference type="PROSITE" id="PS50006"/>
    </source>
</evidence>
<dbReference type="PANTHER" id="PTHR24346:SF30">
    <property type="entry name" value="MATERNAL EMBRYONIC LEUCINE ZIPPER KINASE"/>
    <property type="match status" value="1"/>
</dbReference>
<dbReference type="GeneID" id="94287695"/>
<keyword evidence="2 3" id="KW-0067">ATP-binding</keyword>
<dbReference type="PANTHER" id="PTHR24346">
    <property type="entry name" value="MAP/MICROTUBULE AFFINITY-REGULATING KINASE"/>
    <property type="match status" value="1"/>
</dbReference>
<dbReference type="AlphaFoldDB" id="A0A836HGU1"/>
<dbReference type="Pfam" id="PF00069">
    <property type="entry name" value="Pkinase"/>
    <property type="match status" value="2"/>
</dbReference>
<dbReference type="GO" id="GO:0035556">
    <property type="term" value="P:intracellular signal transduction"/>
    <property type="evidence" value="ECO:0007669"/>
    <property type="project" value="TreeGrafter"/>
</dbReference>
<name>A0A836HGU1_9TRYP</name>
<dbReference type="SUPFAM" id="SSF49879">
    <property type="entry name" value="SMAD/FHA domain"/>
    <property type="match status" value="1"/>
</dbReference>
<dbReference type="InterPro" id="IPR017441">
    <property type="entry name" value="Protein_kinase_ATP_BS"/>
</dbReference>
<comment type="caution">
    <text evidence="7">The sequence shown here is derived from an EMBL/GenBank/DDBJ whole genome shotgun (WGS) entry which is preliminary data.</text>
</comment>
<dbReference type="GO" id="GO:0005524">
    <property type="term" value="F:ATP binding"/>
    <property type="evidence" value="ECO:0007669"/>
    <property type="project" value="UniProtKB-UniRule"/>
</dbReference>
<dbReference type="KEGG" id="phet:94287695"/>
<evidence type="ECO:0000256" key="3">
    <source>
        <dbReference type="PROSITE-ProRule" id="PRU10141"/>
    </source>
</evidence>
<dbReference type="PROSITE" id="PS00108">
    <property type="entry name" value="PROTEIN_KINASE_ST"/>
    <property type="match status" value="1"/>
</dbReference>
<evidence type="ECO:0000313" key="7">
    <source>
        <dbReference type="EMBL" id="KAG5492991.1"/>
    </source>
</evidence>
<reference evidence="7 8" key="1">
    <citation type="submission" date="2021-02" db="EMBL/GenBank/DDBJ databases">
        <title>Porcisia hertigi Genome sequencing and assembly.</title>
        <authorList>
            <person name="Almutairi H."/>
            <person name="Gatherer D."/>
        </authorList>
    </citation>
    <scope>NUCLEOTIDE SEQUENCE [LARGE SCALE GENOMIC DNA]</scope>
    <source>
        <strain evidence="7 8">C119</strain>
    </source>
</reference>
<dbReference type="PROSITE" id="PS50006">
    <property type="entry name" value="FHA_DOMAIN"/>
    <property type="match status" value="1"/>
</dbReference>
<dbReference type="InterPro" id="IPR008984">
    <property type="entry name" value="SMAD_FHA_dom_sf"/>
</dbReference>
<gene>
    <name evidence="7" type="ORF">JKF63_01572</name>
</gene>